<organism evidence="1 2">
    <name type="scientific">Roseibium suaedae</name>
    <dbReference type="NCBI Taxonomy" id="735517"/>
    <lineage>
        <taxon>Bacteria</taxon>
        <taxon>Pseudomonadati</taxon>
        <taxon>Pseudomonadota</taxon>
        <taxon>Alphaproteobacteria</taxon>
        <taxon>Hyphomicrobiales</taxon>
        <taxon>Stappiaceae</taxon>
        <taxon>Roseibium</taxon>
    </lineage>
</organism>
<reference evidence="1 2" key="1">
    <citation type="submission" date="2016-11" db="EMBL/GenBank/DDBJ databases">
        <authorList>
            <person name="Jaros S."/>
            <person name="Januszkiewicz K."/>
            <person name="Wedrychowicz H."/>
        </authorList>
    </citation>
    <scope>NUCLEOTIDE SEQUENCE [LARGE SCALE GENOMIC DNA]</scope>
    <source>
        <strain evidence="1 2">DSM 22153</strain>
    </source>
</reference>
<dbReference type="AlphaFoldDB" id="A0A1M7G196"/>
<evidence type="ECO:0000313" key="2">
    <source>
        <dbReference type="Proteomes" id="UP000186002"/>
    </source>
</evidence>
<protein>
    <submittedName>
        <fullName evidence="1">Uncharacterized protein</fullName>
    </submittedName>
</protein>
<dbReference type="RefSeq" id="WP_073011972.1">
    <property type="nucleotide sequence ID" value="NZ_FRBW01000002.1"/>
</dbReference>
<evidence type="ECO:0000313" key="1">
    <source>
        <dbReference type="EMBL" id="SHM09986.1"/>
    </source>
</evidence>
<dbReference type="Proteomes" id="UP000186002">
    <property type="component" value="Unassembled WGS sequence"/>
</dbReference>
<proteinExistence type="predicted"/>
<name>A0A1M7G196_9HYPH</name>
<gene>
    <name evidence="1" type="ORF">SAMN05444272_1775</name>
</gene>
<accession>A0A1M7G196</accession>
<dbReference type="EMBL" id="FRBW01000002">
    <property type="protein sequence ID" value="SHM09986.1"/>
    <property type="molecule type" value="Genomic_DNA"/>
</dbReference>
<keyword evidence="2" id="KW-1185">Reference proteome</keyword>
<sequence>MSDVDAFLGGVVRNMVTAPAQAAGLPDPSSNTSPALSAGEALERDLAQALRSGDSTRIFRVVDRLLDPEQVSVAEFQAAVEAAGGEEAFREKIVASLQKTDQLALARLGSLSGKGPLELRIKRRLKGDKTVLGEIAETFDPTTVGGGLRLFAATSIPGAAPLIVGQDVLRSYLDEVLLIAKELIERVSNALIETNLPGMVLTATVLQSIGDIFVPGSSLDVVLTIVPVGKVAVLLKPILLKAASAAAVRFLGRGVAELVPALLKFMREIVEKHIGRFMSGTEVIFANAFVQAQSASKKLQAEAAHFIEFVSQQLTLNSEFQVASASKKAAKKAALSLAKRNRLAKQLMEFFATPVDRVGQKHVGAKTRFIVNEDGTVLQEIEATLFKNTKGRNVTDLPERALSQGIVPPEGHHLSHVIASIKGGDDELYNLLLCPARVNVSFFKLFDNLEPGRQLKVYIQFDDVEHAYARAARNIRYEDAATGNFIGGLEKLLEHPPMTKREIQKLAIDYINRLEALPSRPEVDLLILRLQEILSS</sequence>